<dbReference type="EMBL" id="CAMXCT010001885">
    <property type="protein sequence ID" value="CAI3993852.1"/>
    <property type="molecule type" value="Genomic_DNA"/>
</dbReference>
<feature type="region of interest" description="Disordered" evidence="1">
    <location>
        <begin position="185"/>
        <end position="277"/>
    </location>
</feature>
<dbReference type="AlphaFoldDB" id="A0A9P1CMP6"/>
<feature type="compositionally biased region" description="Low complexity" evidence="1">
    <location>
        <begin position="195"/>
        <end position="206"/>
    </location>
</feature>
<dbReference type="Gene3D" id="2.30.42.10">
    <property type="match status" value="1"/>
</dbReference>
<comment type="caution">
    <text evidence="3">The sequence shown here is derived from an EMBL/GenBank/DDBJ whole genome shotgun (WGS) entry which is preliminary data.</text>
</comment>
<dbReference type="EMBL" id="CAMXCT020001885">
    <property type="protein sequence ID" value="CAL1147227.1"/>
    <property type="molecule type" value="Genomic_DNA"/>
</dbReference>
<dbReference type="OrthoDB" id="438224at2759"/>
<feature type="compositionally biased region" description="Low complexity" evidence="1">
    <location>
        <begin position="263"/>
        <end position="277"/>
    </location>
</feature>
<evidence type="ECO:0000313" key="4">
    <source>
        <dbReference type="EMBL" id="CAL1147227.1"/>
    </source>
</evidence>
<reference evidence="3" key="1">
    <citation type="submission" date="2022-10" db="EMBL/GenBank/DDBJ databases">
        <authorList>
            <person name="Chen Y."/>
            <person name="Dougan E. K."/>
            <person name="Chan C."/>
            <person name="Rhodes N."/>
            <person name="Thang M."/>
        </authorList>
    </citation>
    <scope>NUCLEOTIDE SEQUENCE</scope>
</reference>
<evidence type="ECO:0000313" key="5">
    <source>
        <dbReference type="EMBL" id="CAL4781164.1"/>
    </source>
</evidence>
<feature type="region of interest" description="Disordered" evidence="1">
    <location>
        <begin position="431"/>
        <end position="460"/>
    </location>
</feature>
<accession>A0A9P1CMP6</accession>
<feature type="region of interest" description="Disordered" evidence="1">
    <location>
        <begin position="64"/>
        <end position="90"/>
    </location>
</feature>
<dbReference type="CDD" id="cd00136">
    <property type="entry name" value="PDZ_canonical"/>
    <property type="match status" value="1"/>
</dbReference>
<keyword evidence="6" id="KW-1185">Reference proteome</keyword>
<feature type="compositionally biased region" description="Pro residues" evidence="1">
    <location>
        <begin position="207"/>
        <end position="227"/>
    </location>
</feature>
<evidence type="ECO:0000256" key="1">
    <source>
        <dbReference type="SAM" id="MobiDB-lite"/>
    </source>
</evidence>
<name>A0A9P1CMP6_9DINO</name>
<protein>
    <submittedName>
        <fullName evidence="5">PDZ domain-containing protein</fullName>
    </submittedName>
</protein>
<reference evidence="4" key="2">
    <citation type="submission" date="2024-04" db="EMBL/GenBank/DDBJ databases">
        <authorList>
            <person name="Chen Y."/>
            <person name="Shah S."/>
            <person name="Dougan E. K."/>
            <person name="Thang M."/>
            <person name="Chan C."/>
        </authorList>
    </citation>
    <scope>NUCLEOTIDE SEQUENCE [LARGE SCALE GENOMIC DNA]</scope>
</reference>
<gene>
    <name evidence="3" type="ORF">C1SCF055_LOCUS20558</name>
</gene>
<evidence type="ECO:0000313" key="6">
    <source>
        <dbReference type="Proteomes" id="UP001152797"/>
    </source>
</evidence>
<evidence type="ECO:0000259" key="2">
    <source>
        <dbReference type="PROSITE" id="PS50106"/>
    </source>
</evidence>
<dbReference type="PROSITE" id="PS50106">
    <property type="entry name" value="PDZ"/>
    <property type="match status" value="1"/>
</dbReference>
<dbReference type="Proteomes" id="UP001152797">
    <property type="component" value="Unassembled WGS sequence"/>
</dbReference>
<feature type="domain" description="PDZ" evidence="2">
    <location>
        <begin position="323"/>
        <end position="389"/>
    </location>
</feature>
<organism evidence="3">
    <name type="scientific">Cladocopium goreaui</name>
    <dbReference type="NCBI Taxonomy" id="2562237"/>
    <lineage>
        <taxon>Eukaryota</taxon>
        <taxon>Sar</taxon>
        <taxon>Alveolata</taxon>
        <taxon>Dinophyceae</taxon>
        <taxon>Suessiales</taxon>
        <taxon>Symbiodiniaceae</taxon>
        <taxon>Cladocopium</taxon>
    </lineage>
</organism>
<evidence type="ECO:0000313" key="3">
    <source>
        <dbReference type="EMBL" id="CAI3993852.1"/>
    </source>
</evidence>
<dbReference type="InterPro" id="IPR001478">
    <property type="entry name" value="PDZ"/>
</dbReference>
<dbReference type="InterPro" id="IPR036034">
    <property type="entry name" value="PDZ_sf"/>
</dbReference>
<proteinExistence type="predicted"/>
<dbReference type="SUPFAM" id="SSF50156">
    <property type="entry name" value="PDZ domain-like"/>
    <property type="match status" value="1"/>
</dbReference>
<feature type="compositionally biased region" description="Polar residues" evidence="1">
    <location>
        <begin position="185"/>
        <end position="194"/>
    </location>
</feature>
<sequence length="466" mass="49638">MPPQTPPLGAQNGAALGFKSKGKMCFGWQCYVSKRVGTGCLKTKPSGAGVLRPDAGLASQQMMRMQPTPPPQHTPKLQTEKEVPLSTPPQDPNNFTFEVYLQRLEGMRLGLSVLPVTMHDVAALWVNDVSEGGAVDAWNKSVCPAFQVRSGDAITRVFDAAGDHAKMMEELQSHRNIRLAVLRQSGSGVQENQSTPAQPAAAAVPAPAVPAPAPAKAPAQFTPPPKAMPAQRQDDMSQAASRPLGMSGLAPGLPEGDQDALDAQSGAQAESSRSARSADAFVHCSEMGWLRNAHSEVPTDDAGELFGSIDIEESGANGPLRFTVVLARKGPGRLGIDVVLKREANFCGLLVYTVSEGGRVDAWNRQSQMPYRVLPGDHILEVNDISISGDSNAQNDKFAVRMIQELSKDQKNVHFTVERAQNSLGEELALPQDVGPPELAGQGSDSGEDDASQSQNLIGSSFFYAI</sequence>
<dbReference type="EMBL" id="CAMXCT030001885">
    <property type="protein sequence ID" value="CAL4781164.1"/>
    <property type="molecule type" value="Genomic_DNA"/>
</dbReference>